<keyword evidence="2" id="KW-1185">Reference proteome</keyword>
<dbReference type="SUPFAM" id="SSF110296">
    <property type="entry name" value="Oligoxyloglucan reducing end-specific cellobiohydrolase"/>
    <property type="match status" value="1"/>
</dbReference>
<protein>
    <recommendedName>
        <fullName evidence="3">Photosynthesis system II assembly factor Ycf48/Hcf136-like domain-containing protein</fullName>
    </recommendedName>
</protein>
<organism evidence="1 2">
    <name type="scientific">Actinopolyspora saharensis</name>
    <dbReference type="NCBI Taxonomy" id="995062"/>
    <lineage>
        <taxon>Bacteria</taxon>
        <taxon>Bacillati</taxon>
        <taxon>Actinomycetota</taxon>
        <taxon>Actinomycetes</taxon>
        <taxon>Actinopolysporales</taxon>
        <taxon>Actinopolysporaceae</taxon>
        <taxon>Actinopolyspora</taxon>
    </lineage>
</organism>
<dbReference type="EMBL" id="FNKO01000001">
    <property type="protein sequence ID" value="SDQ29989.1"/>
    <property type="molecule type" value="Genomic_DNA"/>
</dbReference>
<evidence type="ECO:0008006" key="3">
    <source>
        <dbReference type="Google" id="ProtNLM"/>
    </source>
</evidence>
<proteinExistence type="predicted"/>
<gene>
    <name evidence="1" type="ORF">SAMN04489718_1197</name>
</gene>
<dbReference type="OrthoDB" id="3805100at2"/>
<dbReference type="AlphaFoldDB" id="A0A1H0ZRI4"/>
<accession>A0A1H0ZRI4</accession>
<name>A0A1H0ZRI4_9ACTN</name>
<evidence type="ECO:0000313" key="1">
    <source>
        <dbReference type="EMBL" id="SDQ29989.1"/>
    </source>
</evidence>
<dbReference type="STRING" id="995062.SAMN04489718_1197"/>
<dbReference type="InterPro" id="IPR015943">
    <property type="entry name" value="WD40/YVTN_repeat-like_dom_sf"/>
</dbReference>
<dbReference type="Gene3D" id="2.130.10.10">
    <property type="entry name" value="YVTN repeat-like/Quinoprotein amine dehydrogenase"/>
    <property type="match status" value="2"/>
</dbReference>
<dbReference type="Proteomes" id="UP000199301">
    <property type="component" value="Unassembled WGS sequence"/>
</dbReference>
<reference evidence="2" key="1">
    <citation type="submission" date="2016-10" db="EMBL/GenBank/DDBJ databases">
        <authorList>
            <person name="Varghese N."/>
            <person name="Submissions S."/>
        </authorList>
    </citation>
    <scope>NUCLEOTIDE SEQUENCE [LARGE SCALE GENOMIC DNA]</scope>
    <source>
        <strain evidence="2">DSM 45459</strain>
    </source>
</reference>
<evidence type="ECO:0000313" key="2">
    <source>
        <dbReference type="Proteomes" id="UP000199301"/>
    </source>
</evidence>
<sequence length="340" mass="36030">MAEPGLPHRFVPTSTSWTNARCGWVLGFAQENATTQTALLHTVNGGLTWRRRAAPEVTVTPFSGHVRVHAANEEDVLVTNGETVLATHDAAESWHRVELADTRPQILVGAVDSGSSTAYAVITSGPDEDRRTRLFSSPVSETRWEPVPGLEIPGPSGGSVVVSEEAAFVTLGGGEAAGRYWITEDGRHWQEKAPPCSEVHMAPRLALPPGDSAAVFAVCGYQADQPPGHTYKDLKCSVNGAPFETLGRAPAPGTTRGLAVPTPFSALLSSVGGGFGFLFRSTDAGDSWETALRREPPSLLDLDFQDPVRGVVVHGSGTGEHGVVLRTVDGGASWQELPLE</sequence>
<dbReference type="RefSeq" id="WP_092521644.1">
    <property type="nucleotide sequence ID" value="NZ_FNKO01000001.1"/>
</dbReference>